<keyword evidence="6 7" id="KW-0472">Membrane</keyword>
<comment type="caution">
    <text evidence="8">The sequence shown here is derived from an EMBL/GenBank/DDBJ whole genome shotgun (WGS) entry which is preliminary data.</text>
</comment>
<feature type="transmembrane region" description="Helical" evidence="7">
    <location>
        <begin position="113"/>
        <end position="131"/>
    </location>
</feature>
<keyword evidence="5 7" id="KW-1133">Transmembrane helix</keyword>
<keyword evidence="3" id="KW-1003">Cell membrane</keyword>
<evidence type="ECO:0000256" key="3">
    <source>
        <dbReference type="ARBA" id="ARBA00022475"/>
    </source>
</evidence>
<dbReference type="Pfam" id="PF03773">
    <property type="entry name" value="ArsP_1"/>
    <property type="match status" value="1"/>
</dbReference>
<dbReference type="RefSeq" id="WP_136832933.1">
    <property type="nucleotide sequence ID" value="NZ_SWBM01000005.1"/>
</dbReference>
<keyword evidence="9" id="KW-1185">Reference proteome</keyword>
<comment type="subcellular location">
    <subcellularLocation>
        <location evidence="1">Cell membrane</location>
        <topology evidence="1">Multi-pass membrane protein</topology>
    </subcellularLocation>
</comment>
<dbReference type="GO" id="GO:0005886">
    <property type="term" value="C:plasma membrane"/>
    <property type="evidence" value="ECO:0007669"/>
    <property type="project" value="UniProtKB-SubCell"/>
</dbReference>
<comment type="similarity">
    <text evidence="2">Belongs to the UPF0718 family.</text>
</comment>
<keyword evidence="4 7" id="KW-0812">Transmembrane</keyword>
<dbReference type="PANTHER" id="PTHR42775:SF2">
    <property type="entry name" value="PERMEASE"/>
    <property type="match status" value="1"/>
</dbReference>
<evidence type="ECO:0000256" key="6">
    <source>
        <dbReference type="ARBA" id="ARBA00023136"/>
    </source>
</evidence>
<feature type="transmembrane region" description="Helical" evidence="7">
    <location>
        <begin position="86"/>
        <end position="107"/>
    </location>
</feature>
<gene>
    <name evidence="8" type="ORF">FA727_18025</name>
</gene>
<dbReference type="OrthoDB" id="9777774at2"/>
<evidence type="ECO:0000256" key="5">
    <source>
        <dbReference type="ARBA" id="ARBA00022989"/>
    </source>
</evidence>
<feature type="transmembrane region" description="Helical" evidence="7">
    <location>
        <begin position="49"/>
        <end position="74"/>
    </location>
</feature>
<proteinExistence type="inferred from homology"/>
<reference evidence="8 9" key="1">
    <citation type="journal article" date="2011" name="J. Microbiol.">
        <title>Bacillus kyonggiensis sp. nov., isolated from soil of a lettuce field.</title>
        <authorList>
            <person name="Dong K."/>
            <person name="Lee S."/>
        </authorList>
    </citation>
    <scope>NUCLEOTIDE SEQUENCE [LARGE SCALE GENOMIC DNA]</scope>
    <source>
        <strain evidence="8 9">NB22</strain>
    </source>
</reference>
<dbReference type="AlphaFoldDB" id="A0A4U1D2M3"/>
<evidence type="ECO:0000256" key="2">
    <source>
        <dbReference type="ARBA" id="ARBA00006386"/>
    </source>
</evidence>
<feature type="transmembrane region" description="Helical" evidence="7">
    <location>
        <begin position="266"/>
        <end position="287"/>
    </location>
</feature>
<feature type="transmembrane region" description="Helical" evidence="7">
    <location>
        <begin position="12"/>
        <end position="34"/>
    </location>
</feature>
<evidence type="ECO:0000313" key="8">
    <source>
        <dbReference type="EMBL" id="TKC15326.1"/>
    </source>
</evidence>
<feature type="transmembrane region" description="Helical" evidence="7">
    <location>
        <begin position="171"/>
        <end position="189"/>
    </location>
</feature>
<dbReference type="InterPro" id="IPR005524">
    <property type="entry name" value="DUF318"/>
</dbReference>
<evidence type="ECO:0000256" key="7">
    <source>
        <dbReference type="SAM" id="Phobius"/>
    </source>
</evidence>
<feature type="transmembrane region" description="Helical" evidence="7">
    <location>
        <begin position="230"/>
        <end position="246"/>
    </location>
</feature>
<feature type="transmembrane region" description="Helical" evidence="7">
    <location>
        <begin position="201"/>
        <end position="218"/>
    </location>
</feature>
<evidence type="ECO:0000256" key="1">
    <source>
        <dbReference type="ARBA" id="ARBA00004651"/>
    </source>
</evidence>
<dbReference type="Proteomes" id="UP000307756">
    <property type="component" value="Unassembled WGS sequence"/>
</dbReference>
<accession>A0A4U1D2M3</accession>
<protein>
    <submittedName>
        <fullName evidence="8">Permease</fullName>
    </submittedName>
</protein>
<dbReference type="EMBL" id="SWBM01000005">
    <property type="protein sequence ID" value="TKC15326.1"/>
    <property type="molecule type" value="Genomic_DNA"/>
</dbReference>
<sequence>MFYQVFRDFLSIALELTVLFIGISFLVSLLQGLVPYEKLNKFLSGKNTFIGVVAAIGFAFITPFCSCSTIPVVVNLLNKNVRFGIVMVFLFASPVLDPTIITLMAALLGIKVAVVYTIVTTVLSIVIGLGLEKLGFAKAVKKVKMTGFTEQEIKFSFKSAFKETIGLMKTVYPFLLIGAGIGSLIHGVVPTEWITSYLGDDKWWLVPIAAIIGIPLYVRLSTMIPLSQILIAKGMAFPPVMALMIASTGASLPEVTLLNSIFQKRLVSAFVVSVVLMASISGFLFYLI</sequence>
<organism evidence="8 9">
    <name type="scientific">Robertmurraya kyonggiensis</name>
    <dbReference type="NCBI Taxonomy" id="1037680"/>
    <lineage>
        <taxon>Bacteria</taxon>
        <taxon>Bacillati</taxon>
        <taxon>Bacillota</taxon>
        <taxon>Bacilli</taxon>
        <taxon>Bacillales</taxon>
        <taxon>Bacillaceae</taxon>
        <taxon>Robertmurraya</taxon>
    </lineage>
</organism>
<evidence type="ECO:0000256" key="4">
    <source>
        <dbReference type="ARBA" id="ARBA00022692"/>
    </source>
</evidence>
<dbReference type="InterPro" id="IPR053166">
    <property type="entry name" value="UPF0718_permease"/>
</dbReference>
<dbReference type="PANTHER" id="PTHR42775">
    <property type="entry name" value="PERMEASE RV2963-RELATED"/>
    <property type="match status" value="1"/>
</dbReference>
<name>A0A4U1D2M3_9BACI</name>
<evidence type="ECO:0000313" key="9">
    <source>
        <dbReference type="Proteomes" id="UP000307756"/>
    </source>
</evidence>